<dbReference type="PROSITE" id="PS01266">
    <property type="entry name" value="ADENYLOSUCCIN_SYN_1"/>
    <property type="match status" value="1"/>
</dbReference>
<dbReference type="InterPro" id="IPR042109">
    <property type="entry name" value="Adenylosuccinate_synth_dom1"/>
</dbReference>
<protein>
    <recommendedName>
        <fullName evidence="7 8">Adenylosuccinate synthetase</fullName>
        <shortName evidence="7">AMPSase</shortName>
        <shortName evidence="7">AdSS</shortName>
        <ecNumber evidence="7 8">6.3.4.4</ecNumber>
    </recommendedName>
    <alternativeName>
        <fullName evidence="7">IMP--aspartate ligase</fullName>
    </alternativeName>
</protein>
<dbReference type="PANTHER" id="PTHR11846">
    <property type="entry name" value="ADENYLOSUCCINATE SYNTHETASE"/>
    <property type="match status" value="1"/>
</dbReference>
<dbReference type="CDD" id="cd03108">
    <property type="entry name" value="AdSS"/>
    <property type="match status" value="1"/>
</dbReference>
<dbReference type="InterPro" id="IPR001114">
    <property type="entry name" value="Adenylosuccinate_synthetase"/>
</dbReference>
<dbReference type="EC" id="6.3.4.4" evidence="7 8"/>
<dbReference type="SUPFAM" id="SSF52540">
    <property type="entry name" value="P-loop containing nucleoside triphosphate hydrolases"/>
    <property type="match status" value="1"/>
</dbReference>
<keyword evidence="2 7" id="KW-0479">Metal-binding</keyword>
<keyword evidence="7" id="KW-0963">Cytoplasm</keyword>
<dbReference type="Gene3D" id="3.90.170.10">
    <property type="entry name" value="Adenylosuccinate Synthetase, subunit A, domain 3"/>
    <property type="match status" value="1"/>
</dbReference>
<dbReference type="SMART" id="SM00788">
    <property type="entry name" value="Adenylsucc_synt"/>
    <property type="match status" value="1"/>
</dbReference>
<dbReference type="NCBIfam" id="TIGR00184">
    <property type="entry name" value="purA"/>
    <property type="match status" value="1"/>
</dbReference>
<accession>A0ABV8MQS8</accession>
<evidence type="ECO:0000256" key="6">
    <source>
        <dbReference type="ARBA" id="ARBA00023134"/>
    </source>
</evidence>
<evidence type="ECO:0000256" key="1">
    <source>
        <dbReference type="ARBA" id="ARBA00022598"/>
    </source>
</evidence>
<evidence type="ECO:0000256" key="7">
    <source>
        <dbReference type="HAMAP-Rule" id="MF_00011"/>
    </source>
</evidence>
<feature type="binding site" description="in other chain" evidence="7">
    <location>
        <begin position="39"/>
        <end position="42"/>
    </location>
    <ligand>
        <name>IMP</name>
        <dbReference type="ChEBI" id="CHEBI:58053"/>
        <note>ligand shared between dimeric partners</note>
    </ligand>
</feature>
<comment type="subunit">
    <text evidence="7">Homodimer.</text>
</comment>
<evidence type="ECO:0000256" key="3">
    <source>
        <dbReference type="ARBA" id="ARBA00022741"/>
    </source>
</evidence>
<feature type="binding site" evidence="7">
    <location>
        <position position="41"/>
    </location>
    <ligand>
        <name>Mg(2+)</name>
        <dbReference type="ChEBI" id="CHEBI:18420"/>
    </ligand>
</feature>
<comment type="caution">
    <text evidence="9">The sequence shown here is derived from an EMBL/GenBank/DDBJ whole genome shotgun (WGS) entry which is preliminary data.</text>
</comment>
<feature type="binding site" evidence="7">
    <location>
        <position position="144"/>
    </location>
    <ligand>
        <name>IMP</name>
        <dbReference type="ChEBI" id="CHEBI:58053"/>
        <note>ligand shared between dimeric partners</note>
    </ligand>
</feature>
<proteinExistence type="inferred from homology"/>
<feature type="binding site" evidence="7">
    <location>
        <begin position="13"/>
        <end position="19"/>
    </location>
    <ligand>
        <name>GTP</name>
        <dbReference type="ChEBI" id="CHEBI:37565"/>
    </ligand>
</feature>
<keyword evidence="4 7" id="KW-0658">Purine biosynthesis</keyword>
<feature type="binding site" description="in other chain" evidence="7">
    <location>
        <position position="304"/>
    </location>
    <ligand>
        <name>IMP</name>
        <dbReference type="ChEBI" id="CHEBI:58053"/>
        <note>ligand shared between dimeric partners</note>
    </ligand>
</feature>
<dbReference type="InterPro" id="IPR042111">
    <property type="entry name" value="Adenylosuccinate_synth_dom3"/>
</dbReference>
<dbReference type="InterPro" id="IPR027417">
    <property type="entry name" value="P-loop_NTPase"/>
</dbReference>
<keyword evidence="10" id="KW-1185">Reference proteome</keyword>
<keyword evidence="6 7" id="KW-0342">GTP-binding</keyword>
<dbReference type="PANTHER" id="PTHR11846:SF0">
    <property type="entry name" value="ADENYLOSUCCINATE SYNTHETASE"/>
    <property type="match status" value="1"/>
</dbReference>
<evidence type="ECO:0000256" key="2">
    <source>
        <dbReference type="ARBA" id="ARBA00022723"/>
    </source>
</evidence>
<comment type="catalytic activity">
    <reaction evidence="7 8">
        <text>IMP + L-aspartate + GTP = N(6)-(1,2-dicarboxyethyl)-AMP + GDP + phosphate + 2 H(+)</text>
        <dbReference type="Rhea" id="RHEA:15753"/>
        <dbReference type="ChEBI" id="CHEBI:15378"/>
        <dbReference type="ChEBI" id="CHEBI:29991"/>
        <dbReference type="ChEBI" id="CHEBI:37565"/>
        <dbReference type="ChEBI" id="CHEBI:43474"/>
        <dbReference type="ChEBI" id="CHEBI:57567"/>
        <dbReference type="ChEBI" id="CHEBI:58053"/>
        <dbReference type="ChEBI" id="CHEBI:58189"/>
        <dbReference type="EC" id="6.3.4.4"/>
    </reaction>
</comment>
<gene>
    <name evidence="7" type="primary">purA</name>
    <name evidence="9" type="ORF">ACFOW7_07560</name>
</gene>
<comment type="subcellular location">
    <subcellularLocation>
        <location evidence="7">Cytoplasm</location>
    </subcellularLocation>
</comment>
<keyword evidence="3 7" id="KW-0547">Nucleotide-binding</keyword>
<evidence type="ECO:0000313" key="9">
    <source>
        <dbReference type="EMBL" id="MFC4159211.1"/>
    </source>
</evidence>
<organism evidence="9 10">
    <name type="scientific">Chitinimonas lacunae</name>
    <dbReference type="NCBI Taxonomy" id="1963018"/>
    <lineage>
        <taxon>Bacteria</taxon>
        <taxon>Pseudomonadati</taxon>
        <taxon>Pseudomonadota</taxon>
        <taxon>Betaproteobacteria</taxon>
        <taxon>Neisseriales</taxon>
        <taxon>Chitinibacteraceae</taxon>
        <taxon>Chitinimonas</taxon>
    </lineage>
</organism>
<dbReference type="GO" id="GO:0004019">
    <property type="term" value="F:adenylosuccinate synthase activity"/>
    <property type="evidence" value="ECO:0007669"/>
    <property type="project" value="UniProtKB-EC"/>
</dbReference>
<comment type="pathway">
    <text evidence="7 8">Purine metabolism; AMP biosynthesis via de novo pathway; AMP from IMP: step 1/2.</text>
</comment>
<keyword evidence="1 7" id="KW-0436">Ligase</keyword>
<dbReference type="InterPro" id="IPR018220">
    <property type="entry name" value="Adenylosuccin_syn_GTP-bd"/>
</dbReference>
<feature type="binding site" evidence="7">
    <location>
        <position position="306"/>
    </location>
    <ligand>
        <name>GTP</name>
        <dbReference type="ChEBI" id="CHEBI:37565"/>
    </ligand>
</feature>
<comment type="cofactor">
    <cofactor evidence="7">
        <name>Mg(2+)</name>
        <dbReference type="ChEBI" id="CHEBI:18420"/>
    </cofactor>
    <text evidence="7">Binds 1 Mg(2+) ion per subunit.</text>
</comment>
<feature type="active site" description="Proton donor" evidence="7">
    <location>
        <position position="42"/>
    </location>
</feature>
<comment type="similarity">
    <text evidence="7 8">Belongs to the adenylosuccinate synthetase family.</text>
</comment>
<feature type="binding site" description="in other chain" evidence="7">
    <location>
        <position position="225"/>
    </location>
    <ligand>
        <name>IMP</name>
        <dbReference type="ChEBI" id="CHEBI:58053"/>
        <note>ligand shared between dimeric partners</note>
    </ligand>
</feature>
<feature type="binding site" description="in other chain" evidence="7">
    <location>
        <position position="240"/>
    </location>
    <ligand>
        <name>IMP</name>
        <dbReference type="ChEBI" id="CHEBI:58053"/>
        <note>ligand shared between dimeric partners</note>
    </ligand>
</feature>
<feature type="binding site" evidence="7">
    <location>
        <begin position="300"/>
        <end position="306"/>
    </location>
    <ligand>
        <name>substrate</name>
    </ligand>
</feature>
<sequence length="431" mass="46967">MSRNVVVIGTQWGDEGKGKIVDWLTDHADGVVRFQGGHNAGHTLIIGGKKTVLRLIPSGILREGVACYIGNGVVLSPSALLTEIDELEAGGVDVASRLKISEACPLILPYHVAMDQAREQAKGAGKIGTTGRGVGPAYEDKVARRAIRVQDLFHRERFAAKLGENLDYYNFILKNYYHVDTIDFQQTLEETFRLAERIKPMVADVSRLLNERHAEGRRFLFEGAQGTLLDVDHGTYPFVTSSNCVAGTASSGAGVAPQMLHYVLGITKAYTTRVGSGPFPTELFDDVGAGLAKRGNEFGSVTGRPRRCGWFDAAALKRSIQINGVSGLCITKMDVMDGMESIQICVGYEIDGQRRDILPVGAEELAGCKPIYEEMPGWSDSTVGIKRYDELPLAARNYLKRIEAVTGAPIDIISTGPDREETIVLRHPFEA</sequence>
<reference evidence="10" key="1">
    <citation type="journal article" date="2019" name="Int. J. Syst. Evol. Microbiol.">
        <title>The Global Catalogue of Microorganisms (GCM) 10K type strain sequencing project: providing services to taxonomists for standard genome sequencing and annotation.</title>
        <authorList>
            <consortium name="The Broad Institute Genomics Platform"/>
            <consortium name="The Broad Institute Genome Sequencing Center for Infectious Disease"/>
            <person name="Wu L."/>
            <person name="Ma J."/>
        </authorList>
    </citation>
    <scope>NUCLEOTIDE SEQUENCE [LARGE SCALE GENOMIC DNA]</scope>
    <source>
        <strain evidence="10">LMG 29894</strain>
    </source>
</reference>
<evidence type="ECO:0000256" key="5">
    <source>
        <dbReference type="ARBA" id="ARBA00022842"/>
    </source>
</evidence>
<dbReference type="RefSeq" id="WP_378162729.1">
    <property type="nucleotide sequence ID" value="NZ_JBHSBU010000001.1"/>
</dbReference>
<dbReference type="HAMAP" id="MF_00011">
    <property type="entry name" value="Adenylosucc_synth"/>
    <property type="match status" value="1"/>
</dbReference>
<feature type="binding site" description="in other chain" evidence="7">
    <location>
        <begin position="14"/>
        <end position="17"/>
    </location>
    <ligand>
        <name>IMP</name>
        <dbReference type="ChEBI" id="CHEBI:58053"/>
        <note>ligand shared between dimeric partners</note>
    </ligand>
</feature>
<feature type="binding site" evidence="7">
    <location>
        <position position="14"/>
    </location>
    <ligand>
        <name>Mg(2+)</name>
        <dbReference type="ChEBI" id="CHEBI:18420"/>
    </ligand>
</feature>
<feature type="binding site" evidence="7">
    <location>
        <begin position="332"/>
        <end position="334"/>
    </location>
    <ligand>
        <name>GTP</name>
        <dbReference type="ChEBI" id="CHEBI:37565"/>
    </ligand>
</feature>
<dbReference type="InterPro" id="IPR042110">
    <property type="entry name" value="Adenylosuccinate_synth_dom2"/>
</dbReference>
<evidence type="ECO:0000256" key="4">
    <source>
        <dbReference type="ARBA" id="ARBA00022755"/>
    </source>
</evidence>
<dbReference type="NCBIfam" id="NF002223">
    <property type="entry name" value="PRK01117.1"/>
    <property type="match status" value="1"/>
</dbReference>
<feature type="binding site" description="in other chain" evidence="7">
    <location>
        <position position="130"/>
    </location>
    <ligand>
        <name>IMP</name>
        <dbReference type="ChEBI" id="CHEBI:58053"/>
        <note>ligand shared between dimeric partners</note>
    </ligand>
</feature>
<evidence type="ECO:0000256" key="8">
    <source>
        <dbReference type="RuleBase" id="RU000520"/>
    </source>
</evidence>
<keyword evidence="5 7" id="KW-0460">Magnesium</keyword>
<dbReference type="EMBL" id="JBHSBU010000001">
    <property type="protein sequence ID" value="MFC4159211.1"/>
    <property type="molecule type" value="Genomic_DNA"/>
</dbReference>
<dbReference type="Pfam" id="PF00709">
    <property type="entry name" value="Adenylsucc_synt"/>
    <property type="match status" value="1"/>
</dbReference>
<name>A0ABV8MQS8_9NEIS</name>
<dbReference type="Proteomes" id="UP001595791">
    <property type="component" value="Unassembled WGS sequence"/>
</dbReference>
<evidence type="ECO:0000313" key="10">
    <source>
        <dbReference type="Proteomes" id="UP001595791"/>
    </source>
</evidence>
<feature type="active site" description="Proton acceptor" evidence="7">
    <location>
        <position position="14"/>
    </location>
</feature>
<comment type="function">
    <text evidence="7">Plays an important role in the de novo pathway of purine nucleotide biosynthesis. Catalyzes the first committed step in the biosynthesis of AMP from IMP.</text>
</comment>
<feature type="binding site" evidence="7">
    <location>
        <begin position="41"/>
        <end position="43"/>
    </location>
    <ligand>
        <name>GTP</name>
        <dbReference type="ChEBI" id="CHEBI:37565"/>
    </ligand>
</feature>
<dbReference type="Gene3D" id="3.40.440.10">
    <property type="entry name" value="Adenylosuccinate Synthetase, subunit A, domain 1"/>
    <property type="match status" value="1"/>
</dbReference>
<feature type="binding site" evidence="7">
    <location>
        <begin position="414"/>
        <end position="416"/>
    </location>
    <ligand>
        <name>GTP</name>
        <dbReference type="ChEBI" id="CHEBI:37565"/>
    </ligand>
</feature>
<dbReference type="Gene3D" id="1.10.300.10">
    <property type="entry name" value="Adenylosuccinate Synthetase, subunit A, domain 2"/>
    <property type="match status" value="1"/>
</dbReference>